<evidence type="ECO:0000256" key="1">
    <source>
        <dbReference type="SAM" id="Phobius"/>
    </source>
</evidence>
<organism evidence="2 3">
    <name type="scientific">Caenorhabditis tropicalis</name>
    <dbReference type="NCBI Taxonomy" id="1561998"/>
    <lineage>
        <taxon>Eukaryota</taxon>
        <taxon>Metazoa</taxon>
        <taxon>Ecdysozoa</taxon>
        <taxon>Nematoda</taxon>
        <taxon>Chromadorea</taxon>
        <taxon>Rhabditida</taxon>
        <taxon>Rhabditina</taxon>
        <taxon>Rhabditomorpha</taxon>
        <taxon>Rhabditoidea</taxon>
        <taxon>Rhabditidae</taxon>
        <taxon>Peloderinae</taxon>
        <taxon>Caenorhabditis</taxon>
    </lineage>
</organism>
<dbReference type="Proteomes" id="UP000095282">
    <property type="component" value="Unplaced"/>
</dbReference>
<evidence type="ECO:0000313" key="3">
    <source>
        <dbReference type="WBParaSite" id="Csp11.Scaffold630.g18442.t1"/>
    </source>
</evidence>
<feature type="transmembrane region" description="Helical" evidence="1">
    <location>
        <begin position="215"/>
        <end position="237"/>
    </location>
</feature>
<sequence>MTVRFSQSKLVRGLISFISTSKKPDSARWYAVNTLENLNCMTKYLKFYPEEAAELDEMKMEMIETRDYYRNVVNESEVNLRWNKIVAMVMWICGLLMYIVFKIEKKDAEKPEEDDHILNCFITTVILFYLGVLYTGQLYSRKENQHSDDNSPDEMTSETKKNLMGNNENLRMSDGELSRLFLKEQIKVIDLFWKQVFPLKKKSIQLNDSRIRMKIISIIPLIPFLITAIYYSFIFLYDAYVAFEKRLN</sequence>
<protein>
    <submittedName>
        <fullName evidence="3">DUF5094 domain-containing protein</fullName>
    </submittedName>
</protein>
<feature type="transmembrane region" description="Helical" evidence="1">
    <location>
        <begin position="116"/>
        <end position="136"/>
    </location>
</feature>
<accession>A0A1I7UQW1</accession>
<dbReference type="AlphaFoldDB" id="A0A1I7UQW1"/>
<feature type="transmembrane region" description="Helical" evidence="1">
    <location>
        <begin position="85"/>
        <end position="101"/>
    </location>
</feature>
<dbReference type="WBParaSite" id="Csp11.Scaffold630.g18442.t1">
    <property type="protein sequence ID" value="Csp11.Scaffold630.g18442.t1"/>
    <property type="gene ID" value="Csp11.Scaffold630.g18442"/>
</dbReference>
<evidence type="ECO:0000313" key="2">
    <source>
        <dbReference type="Proteomes" id="UP000095282"/>
    </source>
</evidence>
<name>A0A1I7UQW1_9PELO</name>
<dbReference type="eggNOG" id="ENOG502TK7Z">
    <property type="taxonomic scope" value="Eukaryota"/>
</dbReference>
<keyword evidence="1" id="KW-1133">Transmembrane helix</keyword>
<proteinExistence type="predicted"/>
<keyword evidence="1" id="KW-0472">Membrane</keyword>
<reference evidence="3" key="1">
    <citation type="submission" date="2016-11" db="UniProtKB">
        <authorList>
            <consortium name="WormBaseParasite"/>
        </authorList>
    </citation>
    <scope>IDENTIFICATION</scope>
</reference>
<keyword evidence="1" id="KW-0812">Transmembrane</keyword>
<keyword evidence="2" id="KW-1185">Reference proteome</keyword>